<evidence type="ECO:0000313" key="6">
    <source>
        <dbReference type="Proteomes" id="UP000198981"/>
    </source>
</evidence>
<protein>
    <submittedName>
        <fullName evidence="5">Thioredoxin reductase</fullName>
    </submittedName>
</protein>
<dbReference type="PANTHER" id="PTHR48105">
    <property type="entry name" value="THIOREDOXIN REDUCTASE 1-RELATED-RELATED"/>
    <property type="match status" value="1"/>
</dbReference>
<dbReference type="STRING" id="1960309.SAMN03159343_0700"/>
<keyword evidence="2" id="KW-0560">Oxidoreductase</keyword>
<dbReference type="AlphaFoldDB" id="A0A1G4XEH6"/>
<reference evidence="6" key="1">
    <citation type="submission" date="2016-10" db="EMBL/GenBank/DDBJ databases">
        <authorList>
            <person name="Varghese N."/>
            <person name="Submissions S."/>
        </authorList>
    </citation>
    <scope>NUCLEOTIDE SEQUENCE [LARGE SCALE GENOMIC DNA]</scope>
    <source>
        <strain evidence="6">DSM 45722</strain>
    </source>
</reference>
<organism evidence="5 6">
    <name type="scientific">Klenkia marina</name>
    <dbReference type="NCBI Taxonomy" id="1960309"/>
    <lineage>
        <taxon>Bacteria</taxon>
        <taxon>Bacillati</taxon>
        <taxon>Actinomycetota</taxon>
        <taxon>Actinomycetes</taxon>
        <taxon>Geodermatophilales</taxon>
        <taxon>Geodermatophilaceae</taxon>
        <taxon>Klenkia</taxon>
    </lineage>
</organism>
<evidence type="ECO:0000259" key="4">
    <source>
        <dbReference type="Pfam" id="PF07992"/>
    </source>
</evidence>
<evidence type="ECO:0000256" key="1">
    <source>
        <dbReference type="ARBA" id="ARBA00022630"/>
    </source>
</evidence>
<sequence length="313" mass="32242">MVVGMDADVVVIGGGPAGLSGAKALARSLRSVVVVDDDRPRNAPADGAHNVLGNEGIPPRELLAAGRRELESYGGRVQPGRVVDARPVDDGFEVQLADGGTLTARRLLLAGGGVDELPDVAGLAERWGRDVLHCPYCHGYEVRGRAIGVLATSPMSVHQALMFSQLSPDVVLFAHGVELTADDRGTLAARGVRVVEGTVTGVEVTDDRLSGVRLADGEVVPREAVVVASFVRARTDHLAGLGLPVEELRMGDLVLGTKVAADGAGRTPVPGVWAAGNAVEPMAQVVGAMTAGLLAGAQINMDLITEDAARVAG</sequence>
<keyword evidence="6" id="KW-1185">Reference proteome</keyword>
<dbReference type="InterPro" id="IPR050097">
    <property type="entry name" value="Ferredoxin-NADP_redctase_2"/>
</dbReference>
<dbReference type="SUPFAM" id="SSF51905">
    <property type="entry name" value="FAD/NAD(P)-binding domain"/>
    <property type="match status" value="1"/>
</dbReference>
<dbReference type="Gene3D" id="3.50.50.60">
    <property type="entry name" value="FAD/NAD(P)-binding domain"/>
    <property type="match status" value="2"/>
</dbReference>
<dbReference type="InterPro" id="IPR023753">
    <property type="entry name" value="FAD/NAD-binding_dom"/>
</dbReference>
<dbReference type="GO" id="GO:0004791">
    <property type="term" value="F:thioredoxin-disulfide reductase (NADPH) activity"/>
    <property type="evidence" value="ECO:0007669"/>
    <property type="project" value="UniProtKB-EC"/>
</dbReference>
<evidence type="ECO:0000256" key="3">
    <source>
        <dbReference type="ARBA" id="ARBA00048132"/>
    </source>
</evidence>
<name>A0A1G4XEH6_9ACTN</name>
<keyword evidence="1" id="KW-0285">Flavoprotein</keyword>
<gene>
    <name evidence="5" type="ORF">SAMN03159343_0700</name>
</gene>
<comment type="catalytic activity">
    <reaction evidence="3">
        <text>[thioredoxin]-dithiol + NADP(+) = [thioredoxin]-disulfide + NADPH + H(+)</text>
        <dbReference type="Rhea" id="RHEA:20345"/>
        <dbReference type="Rhea" id="RHEA-COMP:10698"/>
        <dbReference type="Rhea" id="RHEA-COMP:10700"/>
        <dbReference type="ChEBI" id="CHEBI:15378"/>
        <dbReference type="ChEBI" id="CHEBI:29950"/>
        <dbReference type="ChEBI" id="CHEBI:50058"/>
        <dbReference type="ChEBI" id="CHEBI:57783"/>
        <dbReference type="ChEBI" id="CHEBI:58349"/>
        <dbReference type="EC" id="1.8.1.9"/>
    </reaction>
</comment>
<feature type="domain" description="FAD/NAD(P)-binding" evidence="4">
    <location>
        <begin position="8"/>
        <end position="292"/>
    </location>
</feature>
<accession>A0A1G4XEH6</accession>
<dbReference type="EMBL" id="FMUH01000001">
    <property type="protein sequence ID" value="SCX39566.1"/>
    <property type="molecule type" value="Genomic_DNA"/>
</dbReference>
<dbReference type="PRINTS" id="PR00469">
    <property type="entry name" value="PNDRDTASEII"/>
</dbReference>
<proteinExistence type="predicted"/>
<evidence type="ECO:0000256" key="2">
    <source>
        <dbReference type="ARBA" id="ARBA00023002"/>
    </source>
</evidence>
<dbReference type="Proteomes" id="UP000198981">
    <property type="component" value="Unassembled WGS sequence"/>
</dbReference>
<dbReference type="InterPro" id="IPR036188">
    <property type="entry name" value="FAD/NAD-bd_sf"/>
</dbReference>
<dbReference type="PRINTS" id="PR00368">
    <property type="entry name" value="FADPNR"/>
</dbReference>
<dbReference type="Pfam" id="PF07992">
    <property type="entry name" value="Pyr_redox_2"/>
    <property type="match status" value="1"/>
</dbReference>
<evidence type="ECO:0000313" key="5">
    <source>
        <dbReference type="EMBL" id="SCX39566.1"/>
    </source>
</evidence>